<protein>
    <recommendedName>
        <fullName evidence="3">Phage protein</fullName>
    </recommendedName>
</protein>
<reference evidence="2" key="1">
    <citation type="journal article" date="2019" name="Int. J. Syst. Evol. Microbiol.">
        <title>The Global Catalogue of Microorganisms (GCM) 10K type strain sequencing project: providing services to taxonomists for standard genome sequencing and annotation.</title>
        <authorList>
            <consortium name="The Broad Institute Genomics Platform"/>
            <consortium name="The Broad Institute Genome Sequencing Center for Infectious Disease"/>
            <person name="Wu L."/>
            <person name="Ma J."/>
        </authorList>
    </citation>
    <scope>NUCLEOTIDE SEQUENCE [LARGE SCALE GENOMIC DNA]</scope>
    <source>
        <strain evidence="2">JCM 17336</strain>
    </source>
</reference>
<accession>A0ABP7EUL1</accession>
<gene>
    <name evidence="1" type="ORF">GCM10022422_01390</name>
</gene>
<keyword evidence="2" id="KW-1185">Reference proteome</keyword>
<proteinExistence type="predicted"/>
<dbReference type="EMBL" id="BAABDT010000001">
    <property type="protein sequence ID" value="GAA3724125.1"/>
    <property type="molecule type" value="Genomic_DNA"/>
</dbReference>
<dbReference type="Proteomes" id="UP001501367">
    <property type="component" value="Unassembled WGS sequence"/>
</dbReference>
<comment type="caution">
    <text evidence="1">The sequence shown here is derived from an EMBL/GenBank/DDBJ whole genome shotgun (WGS) entry which is preliminary data.</text>
</comment>
<evidence type="ECO:0000313" key="2">
    <source>
        <dbReference type="Proteomes" id="UP001501367"/>
    </source>
</evidence>
<organism evidence="1 2">
    <name type="scientific">Flavobacterium ginsengisoli</name>
    <dbReference type="NCBI Taxonomy" id="871694"/>
    <lineage>
        <taxon>Bacteria</taxon>
        <taxon>Pseudomonadati</taxon>
        <taxon>Bacteroidota</taxon>
        <taxon>Flavobacteriia</taxon>
        <taxon>Flavobacteriales</taxon>
        <taxon>Flavobacteriaceae</taxon>
        <taxon>Flavobacterium</taxon>
    </lineage>
</organism>
<sequence length="86" mass="10082">MTIHEQIAMIKLKGIVCESGIISLLNDKYVEWAMISFEDEYFVTYSVLDSYADICYYEDIESFENELRARTYCLNLPTDLNGEVYE</sequence>
<name>A0ABP7EUL1_9FLAO</name>
<evidence type="ECO:0008006" key="3">
    <source>
        <dbReference type="Google" id="ProtNLM"/>
    </source>
</evidence>
<evidence type="ECO:0000313" key="1">
    <source>
        <dbReference type="EMBL" id="GAA3724125.1"/>
    </source>
</evidence>